<gene>
    <name evidence="2" type="ORF">SAMN04488124_0972</name>
</gene>
<sequence>MQRRTFLGGIVGVAAAGVGAVAVAELFLPEQSTMVGEADASTGTVLRRGTFEGQTGHDVAGTVELRRDDDSHALRFVDYEQTQGPDVFVYLTPSPTPETAADVAAGTKVLVDGGADGGESTKEGTFTQRLPAALDVSEFRGVSIWCDRFSTPFGRAALEAVES</sequence>
<name>A0A1I6G7E3_9EURY</name>
<dbReference type="Proteomes" id="UP000243250">
    <property type="component" value="Unassembled WGS sequence"/>
</dbReference>
<feature type="domain" description="DM13" evidence="1">
    <location>
        <begin position="49"/>
        <end position="159"/>
    </location>
</feature>
<dbReference type="InterPro" id="IPR019545">
    <property type="entry name" value="DM13_domain"/>
</dbReference>
<proteinExistence type="predicted"/>
<dbReference type="PROSITE" id="PS51549">
    <property type="entry name" value="DM13"/>
    <property type="match status" value="1"/>
</dbReference>
<dbReference type="OrthoDB" id="306569at2157"/>
<evidence type="ECO:0000259" key="1">
    <source>
        <dbReference type="PROSITE" id="PS51549"/>
    </source>
</evidence>
<dbReference type="EMBL" id="FOYS01000001">
    <property type="protein sequence ID" value="SFR38041.1"/>
    <property type="molecule type" value="Genomic_DNA"/>
</dbReference>
<keyword evidence="3" id="KW-1185">Reference proteome</keyword>
<organism evidence="2 3">
    <name type="scientific">Halogeometricum limi</name>
    <dbReference type="NCBI Taxonomy" id="555875"/>
    <lineage>
        <taxon>Archaea</taxon>
        <taxon>Methanobacteriati</taxon>
        <taxon>Methanobacteriota</taxon>
        <taxon>Stenosarchaea group</taxon>
        <taxon>Halobacteria</taxon>
        <taxon>Halobacteriales</taxon>
        <taxon>Haloferacaceae</taxon>
        <taxon>Halogeometricum</taxon>
    </lineage>
</organism>
<dbReference type="AlphaFoldDB" id="A0A1I6G7E3"/>
<dbReference type="STRING" id="555875.SAMN04488124_0972"/>
<protein>
    <submittedName>
        <fullName evidence="2">Electron transfer DM13</fullName>
    </submittedName>
</protein>
<accession>A0A1I6G7E3</accession>
<evidence type="ECO:0000313" key="2">
    <source>
        <dbReference type="EMBL" id="SFR38041.1"/>
    </source>
</evidence>
<reference evidence="3" key="1">
    <citation type="submission" date="2016-10" db="EMBL/GenBank/DDBJ databases">
        <authorList>
            <person name="Varghese N."/>
            <person name="Submissions S."/>
        </authorList>
    </citation>
    <scope>NUCLEOTIDE SEQUENCE [LARGE SCALE GENOMIC DNA]</scope>
    <source>
        <strain evidence="3">CGMCC 1.8711</strain>
    </source>
</reference>
<evidence type="ECO:0000313" key="3">
    <source>
        <dbReference type="Proteomes" id="UP000243250"/>
    </source>
</evidence>
<dbReference type="Pfam" id="PF10517">
    <property type="entry name" value="DM13"/>
    <property type="match status" value="1"/>
</dbReference>
<dbReference type="RefSeq" id="WP_089877222.1">
    <property type="nucleotide sequence ID" value="NZ_FOYS01000001.1"/>
</dbReference>